<reference evidence="1 2" key="1">
    <citation type="submission" date="2018-07" db="EMBL/GenBank/DDBJ databases">
        <title>A high quality draft genome assembly of the barn swallow (H. rustica rustica).</title>
        <authorList>
            <person name="Formenti G."/>
            <person name="Chiara M."/>
            <person name="Poveda L."/>
            <person name="Francoijs K.-J."/>
            <person name="Bonisoli-Alquati A."/>
            <person name="Canova L."/>
            <person name="Gianfranceschi L."/>
            <person name="Horner D.S."/>
            <person name="Saino N."/>
        </authorList>
    </citation>
    <scope>NUCLEOTIDE SEQUENCE [LARGE SCALE GENOMIC DNA]</scope>
    <source>
        <strain evidence="1">Chelidonia</strain>
        <tissue evidence="1">Blood</tissue>
    </source>
</reference>
<evidence type="ECO:0000313" key="2">
    <source>
        <dbReference type="Proteomes" id="UP000269221"/>
    </source>
</evidence>
<dbReference type="AlphaFoldDB" id="A0A3M0KGU3"/>
<dbReference type="OrthoDB" id="9185178at2759"/>
<protein>
    <submittedName>
        <fullName evidence="1">Uncharacterized protein</fullName>
    </submittedName>
</protein>
<dbReference type="STRING" id="333673.A0A3M0KGU3"/>
<accession>A0A3M0KGU3</accession>
<sequence length="162" mass="18300">MLGSKQLESSLEKKGLCILWTSKLTMNQWCTLVANQAIGDPSCSGQNMASRSREILPLCSAVGTPLECYAHLCASQHRTDSGVLEEVQQKAIEMLKELEHLLNREGLGFSSLKRRRLRRRSRLWLNKKPQIHSEVHEIPFKFFLLCHETGTGCPEGLCSLHL</sequence>
<organism evidence="1 2">
    <name type="scientific">Hirundo rustica rustica</name>
    <dbReference type="NCBI Taxonomy" id="333673"/>
    <lineage>
        <taxon>Eukaryota</taxon>
        <taxon>Metazoa</taxon>
        <taxon>Chordata</taxon>
        <taxon>Craniata</taxon>
        <taxon>Vertebrata</taxon>
        <taxon>Euteleostomi</taxon>
        <taxon>Archelosauria</taxon>
        <taxon>Archosauria</taxon>
        <taxon>Dinosauria</taxon>
        <taxon>Saurischia</taxon>
        <taxon>Theropoda</taxon>
        <taxon>Coelurosauria</taxon>
        <taxon>Aves</taxon>
        <taxon>Neognathae</taxon>
        <taxon>Neoaves</taxon>
        <taxon>Telluraves</taxon>
        <taxon>Australaves</taxon>
        <taxon>Passeriformes</taxon>
        <taxon>Sylvioidea</taxon>
        <taxon>Hirundinidae</taxon>
        <taxon>Hirundo</taxon>
    </lineage>
</organism>
<keyword evidence="2" id="KW-1185">Reference proteome</keyword>
<dbReference type="Proteomes" id="UP000269221">
    <property type="component" value="Unassembled WGS sequence"/>
</dbReference>
<name>A0A3M0KGU3_HIRRU</name>
<comment type="caution">
    <text evidence="1">The sequence shown here is derived from an EMBL/GenBank/DDBJ whole genome shotgun (WGS) entry which is preliminary data.</text>
</comment>
<evidence type="ECO:0000313" key="1">
    <source>
        <dbReference type="EMBL" id="RMC10474.1"/>
    </source>
</evidence>
<dbReference type="EMBL" id="QRBI01000112">
    <property type="protein sequence ID" value="RMC10474.1"/>
    <property type="molecule type" value="Genomic_DNA"/>
</dbReference>
<proteinExistence type="predicted"/>
<gene>
    <name evidence="1" type="ORF">DUI87_13279</name>
</gene>